<dbReference type="AlphaFoldDB" id="A0A6A4KHP0"/>
<reference evidence="3" key="1">
    <citation type="journal article" date="2019" name="Genome Biol. Evol.">
        <title>The Rhododendron genome and chromosomal organization provide insight into shared whole-genome duplications across the heath family (Ericaceae).</title>
        <authorList>
            <person name="Soza V.L."/>
            <person name="Lindsley D."/>
            <person name="Waalkes A."/>
            <person name="Ramage E."/>
            <person name="Patwardhan R.P."/>
            <person name="Burton J.N."/>
            <person name="Adey A."/>
            <person name="Kumar A."/>
            <person name="Qiu R."/>
            <person name="Shendure J."/>
            <person name="Hall B."/>
        </authorList>
    </citation>
    <scope>NUCLEOTIDE SEQUENCE</scope>
    <source>
        <strain evidence="3">RSF 1966-606</strain>
    </source>
</reference>
<feature type="compositionally biased region" description="Polar residues" evidence="1">
    <location>
        <begin position="475"/>
        <end position="495"/>
    </location>
</feature>
<evidence type="ECO:0000256" key="1">
    <source>
        <dbReference type="SAM" id="MobiDB-lite"/>
    </source>
</evidence>
<dbReference type="InterPro" id="IPR044824">
    <property type="entry name" value="MAIN-like"/>
</dbReference>
<organism evidence="3">
    <name type="scientific">Rhododendron williamsianum</name>
    <dbReference type="NCBI Taxonomy" id="262921"/>
    <lineage>
        <taxon>Eukaryota</taxon>
        <taxon>Viridiplantae</taxon>
        <taxon>Streptophyta</taxon>
        <taxon>Embryophyta</taxon>
        <taxon>Tracheophyta</taxon>
        <taxon>Spermatophyta</taxon>
        <taxon>Magnoliopsida</taxon>
        <taxon>eudicotyledons</taxon>
        <taxon>Gunneridae</taxon>
        <taxon>Pentapetalae</taxon>
        <taxon>asterids</taxon>
        <taxon>Ericales</taxon>
        <taxon>Ericaceae</taxon>
        <taxon>Ericoideae</taxon>
        <taxon>Rhodoreae</taxon>
        <taxon>Rhododendron</taxon>
    </lineage>
</organism>
<dbReference type="GO" id="GO:0010073">
    <property type="term" value="P:meristem maintenance"/>
    <property type="evidence" value="ECO:0007669"/>
    <property type="project" value="InterPro"/>
</dbReference>
<dbReference type="InterPro" id="IPR019557">
    <property type="entry name" value="AminoTfrase-like_pln_mobile"/>
</dbReference>
<dbReference type="EMBL" id="QEFC01004031">
    <property type="protein sequence ID" value="KAE9445670.1"/>
    <property type="molecule type" value="Genomic_DNA"/>
</dbReference>
<proteinExistence type="predicted"/>
<feature type="domain" description="Aminotransferase-like plant mobile" evidence="2">
    <location>
        <begin position="11"/>
        <end position="325"/>
    </location>
</feature>
<gene>
    <name evidence="3" type="ORF">C3L33_22432</name>
</gene>
<dbReference type="PANTHER" id="PTHR46033">
    <property type="entry name" value="PROTEIN MAIN-LIKE 2"/>
    <property type="match status" value="1"/>
</dbReference>
<protein>
    <recommendedName>
        <fullName evidence="2">Aminotransferase-like plant mobile domain-containing protein</fullName>
    </recommendedName>
</protein>
<sequence>MASRALEPIRLSAELSIQKNNANIGLMVSRWSKDTHTFVFPWEDGGPTLQDTAVLMRLSTRGLVAFDPSNLSSADARLVDRLRKAYTARASAGPALTERDAYAPLRSQMYDSDLHLAGFLVYWLSFFVIPDFPYEGPNHTVFPLAVSLAWGDFVPLGPLFLGSLFHRLDQVHADTERSLGCYDMVSVVHMQFLMAFCFEHFPSLAPSPANFSWNEEPRPRIMRWSGVSSTKSWGKQIDDAGTFFPRPYAKLVEGALTTSFFSESDRIVDFQTVGAAVGASALSAFAAACPCSLPALCAEGMRSVLYRPDRVARQFGYDQGAPGPAPPLRSYVVSLRRFTRAFAEELSEGYNIVVLPRKDRETFFTANSRLAWRRNLDSFINYVRGLPEIPAFSDVYHRDVSLRPSVKAAVEGCPCSSSEDPLLRRSSCEHRVCRLFVQVRRGEGEHTPLSKLKRKRKCEETREEGSDSSIDDTVPISQSFKLPRTTQPSPDGTSVATGKKLALEAVVQQPSSQEVIETALNLLDKRVFADLQDDSFISLGILQAGYAAEAVSEDSSLLAGGSASQQQVEASTSREHVAADDYFVVQVVESPVVNEMEELSNEAFFGYYGFTHEATSFFSFVRDLFPYTFFKVRDLYSRTMGRMQLECLYTFLRSVKGMRVCDLGPNQIEEVGLTVQNFDKLGFDIWWVYKELEAAKVMRENEQLWRDCEGPKAALEEARAALAEAQSAVAAAEAVVEERRLVFDRLAEESRLGDRLDDVPLCDIDPFLKMIFGA</sequence>
<evidence type="ECO:0000259" key="2">
    <source>
        <dbReference type="Pfam" id="PF10536"/>
    </source>
</evidence>
<dbReference type="PANTHER" id="PTHR46033:SF80">
    <property type="entry name" value="PROTEIN MAIN-LIKE 2-LIKE"/>
    <property type="match status" value="1"/>
</dbReference>
<dbReference type="OrthoDB" id="1572276at2759"/>
<name>A0A6A4KHP0_9ERIC</name>
<comment type="caution">
    <text evidence="3">The sequence shown here is derived from an EMBL/GenBank/DDBJ whole genome shotgun (WGS) entry which is preliminary data.</text>
</comment>
<feature type="non-terminal residue" evidence="3">
    <location>
        <position position="1"/>
    </location>
</feature>
<dbReference type="Pfam" id="PF10536">
    <property type="entry name" value="PMD"/>
    <property type="match status" value="1"/>
</dbReference>
<accession>A0A6A4KHP0</accession>
<feature type="region of interest" description="Disordered" evidence="1">
    <location>
        <begin position="448"/>
        <end position="495"/>
    </location>
</feature>
<evidence type="ECO:0000313" key="3">
    <source>
        <dbReference type="EMBL" id="KAE9445670.1"/>
    </source>
</evidence>